<gene>
    <name evidence="1" type="ORF">SAMN05216389_10499</name>
</gene>
<dbReference type="STRING" id="930131.SAMN05216389_10499"/>
<sequence length="427" mass="49464">MNIKRYWKMIATLSVIVLTIGTFYIQSSFAASEFPDITFKTVSGSEEELDNLTINASYHEAELYQRVTINRQGSTFQEQLPFYERFFGSSMYPEINRYEKDYRNFMRGKVGGTNLFFEDDSVLVYADVMYEGYNHNTRITDYSFNIDVLDKQAVENHSTELSVPNGNDYAWISVEDVQIVQDKLIVITRNQLSNRSGDEEKEEEVHGYTFDLETLKLENNQELLSIPRGDEESFSRLSMMNDNLNVEPEKYFLISKVVMEQGVLEESHEEYEGTEMEVNEAPNNMIATEQSIFVYDYETAKMEELNLPNELESLLESARVTVQNNLIYFMNQQEGSLEVTSYNIETEQIDIEQTFNLNRTSTHEPFIKINQDRLYLITASSEDIGKDIDVMIASLSTGELLYEGKIEVTEKDNSTDYELFINDIDTK</sequence>
<accession>A0A1I0AYL1</accession>
<organism evidence="1 2">
    <name type="scientific">Oceanobacillus limi</name>
    <dbReference type="NCBI Taxonomy" id="930131"/>
    <lineage>
        <taxon>Bacteria</taxon>
        <taxon>Bacillati</taxon>
        <taxon>Bacillota</taxon>
        <taxon>Bacilli</taxon>
        <taxon>Bacillales</taxon>
        <taxon>Bacillaceae</taxon>
        <taxon>Oceanobacillus</taxon>
    </lineage>
</organism>
<dbReference type="AlphaFoldDB" id="A0A1I0AYL1"/>
<keyword evidence="2" id="KW-1185">Reference proteome</keyword>
<evidence type="ECO:0000313" key="2">
    <source>
        <dbReference type="Proteomes" id="UP000198618"/>
    </source>
</evidence>
<dbReference type="RefSeq" id="WP_090867902.1">
    <property type="nucleotide sequence ID" value="NZ_FOHE01000004.1"/>
</dbReference>
<reference evidence="1 2" key="1">
    <citation type="submission" date="2016-10" db="EMBL/GenBank/DDBJ databases">
        <authorList>
            <person name="de Groot N.N."/>
        </authorList>
    </citation>
    <scope>NUCLEOTIDE SEQUENCE [LARGE SCALE GENOMIC DNA]</scope>
    <source>
        <strain evidence="1 2">IBRC-M 10780</strain>
    </source>
</reference>
<dbReference type="OrthoDB" id="2433869at2"/>
<dbReference type="EMBL" id="FOHE01000004">
    <property type="protein sequence ID" value="SES99540.1"/>
    <property type="molecule type" value="Genomic_DNA"/>
</dbReference>
<dbReference type="Proteomes" id="UP000198618">
    <property type="component" value="Unassembled WGS sequence"/>
</dbReference>
<protein>
    <submittedName>
        <fullName evidence="1">Uncharacterized protein</fullName>
    </submittedName>
</protein>
<name>A0A1I0AYL1_9BACI</name>
<evidence type="ECO:0000313" key="1">
    <source>
        <dbReference type="EMBL" id="SES99540.1"/>
    </source>
</evidence>
<proteinExistence type="predicted"/>